<dbReference type="PANTHER" id="PTHR30344:SF1">
    <property type="entry name" value="6-PHOSPHOGLUCONOLACTONASE"/>
    <property type="match status" value="1"/>
</dbReference>
<dbReference type="InterPro" id="IPR015943">
    <property type="entry name" value="WD40/YVTN_repeat-like_dom_sf"/>
</dbReference>
<dbReference type="InterPro" id="IPR050282">
    <property type="entry name" value="Cycloisomerase_2"/>
</dbReference>
<dbReference type="RefSeq" id="WP_345277207.1">
    <property type="nucleotide sequence ID" value="NZ_BAABJW010000004.1"/>
</dbReference>
<evidence type="ECO:0000256" key="1">
    <source>
        <dbReference type="ARBA" id="ARBA00005564"/>
    </source>
</evidence>
<organism evidence="3 4">
    <name type="scientific">Litoribaculum gwangyangense</name>
    <dbReference type="NCBI Taxonomy" id="1130722"/>
    <lineage>
        <taxon>Bacteria</taxon>
        <taxon>Pseudomonadati</taxon>
        <taxon>Bacteroidota</taxon>
        <taxon>Flavobacteriia</taxon>
        <taxon>Flavobacteriales</taxon>
        <taxon>Flavobacteriaceae</taxon>
        <taxon>Litoribaculum</taxon>
    </lineage>
</organism>
<dbReference type="EMBL" id="BAABJW010000004">
    <property type="protein sequence ID" value="GAA4815071.1"/>
    <property type="molecule type" value="Genomic_DNA"/>
</dbReference>
<dbReference type="Gene3D" id="2.130.10.10">
    <property type="entry name" value="YVTN repeat-like/Quinoprotein amine dehydrogenase"/>
    <property type="match status" value="1"/>
</dbReference>
<dbReference type="PROSITE" id="PS51257">
    <property type="entry name" value="PROKAR_LIPOPROTEIN"/>
    <property type="match status" value="1"/>
</dbReference>
<proteinExistence type="inferred from homology"/>
<reference evidence="4" key="1">
    <citation type="journal article" date="2019" name="Int. J. Syst. Evol. Microbiol.">
        <title>The Global Catalogue of Microorganisms (GCM) 10K type strain sequencing project: providing services to taxonomists for standard genome sequencing and annotation.</title>
        <authorList>
            <consortium name="The Broad Institute Genomics Platform"/>
            <consortium name="The Broad Institute Genome Sequencing Center for Infectious Disease"/>
            <person name="Wu L."/>
            <person name="Ma J."/>
        </authorList>
    </citation>
    <scope>NUCLEOTIDE SEQUENCE [LARGE SCALE GENOMIC DNA]</scope>
    <source>
        <strain evidence="4">JCM 18325</strain>
    </source>
</reference>
<dbReference type="SUPFAM" id="SSF51004">
    <property type="entry name" value="C-terminal (heme d1) domain of cytochrome cd1-nitrite reductase"/>
    <property type="match status" value="1"/>
</dbReference>
<name>A0ABP9CPI3_9FLAO</name>
<accession>A0ABP9CPI3</accession>
<dbReference type="PANTHER" id="PTHR30344">
    <property type="entry name" value="6-PHOSPHOGLUCONOLACTONASE-RELATED"/>
    <property type="match status" value="1"/>
</dbReference>
<sequence length="386" mass="43772">MKLNYIKISRILFFFVILNTFFGCKTEKNQTLLFIGSFTDKKPGEGIHVYEFNNETGESTLKYTVNSVINTSYLRLAPNGKYLYSVVESQMDYNGKVSAFKVDSIKQQISLISTQDCGGRNPAHIEIDKTGHYLTNSNYNDPSISIFKLNEDGSLNPYSQILRFKDSSIIKNRQEASHIHSSNFSPDNDFLFAHDLGADKIRGFQFEPKNQDSIIQKENAIKVKPGSGPRHFTFHQNGKFGYGINELSGKVSVYKYVHGSLTFIADYMSYQEKQDIYRAADVHISPDGKFLYASNRGPKEDSISIFSINQENGTLSIVGHEPTYGEHPRNFSMSPDGNFLLVANQFSNNVIVFKRNSQTGELKKLPFDIRVNNPSSVQMRTYKIPF</sequence>
<dbReference type="Pfam" id="PF10282">
    <property type="entry name" value="Lactonase"/>
    <property type="match status" value="1"/>
</dbReference>
<evidence type="ECO:0000313" key="3">
    <source>
        <dbReference type="EMBL" id="GAA4815071.1"/>
    </source>
</evidence>
<keyword evidence="2" id="KW-0119">Carbohydrate metabolism</keyword>
<evidence type="ECO:0000256" key="2">
    <source>
        <dbReference type="ARBA" id="ARBA00022526"/>
    </source>
</evidence>
<dbReference type="Proteomes" id="UP001501433">
    <property type="component" value="Unassembled WGS sequence"/>
</dbReference>
<comment type="similarity">
    <text evidence="1">Belongs to the cycloisomerase 2 family.</text>
</comment>
<dbReference type="InterPro" id="IPR011048">
    <property type="entry name" value="Haem_d1_sf"/>
</dbReference>
<gene>
    <name evidence="3" type="ORF">GCM10023330_23740</name>
</gene>
<protein>
    <submittedName>
        <fullName evidence="3">Lactonase family protein</fullName>
    </submittedName>
</protein>
<keyword evidence="4" id="KW-1185">Reference proteome</keyword>
<keyword evidence="2" id="KW-0313">Glucose metabolism</keyword>
<comment type="caution">
    <text evidence="3">The sequence shown here is derived from an EMBL/GenBank/DDBJ whole genome shotgun (WGS) entry which is preliminary data.</text>
</comment>
<evidence type="ECO:0000313" key="4">
    <source>
        <dbReference type="Proteomes" id="UP001501433"/>
    </source>
</evidence>
<dbReference type="InterPro" id="IPR019405">
    <property type="entry name" value="Lactonase_7-beta_prop"/>
</dbReference>